<evidence type="ECO:0000256" key="1">
    <source>
        <dbReference type="ARBA" id="ARBA00001917"/>
    </source>
</evidence>
<dbReference type="InterPro" id="IPR000262">
    <property type="entry name" value="FMN-dep_DH"/>
</dbReference>
<accession>A0ABN3NEJ2</accession>
<evidence type="ECO:0000259" key="6">
    <source>
        <dbReference type="PROSITE" id="PS51349"/>
    </source>
</evidence>
<dbReference type="InterPro" id="IPR013785">
    <property type="entry name" value="Aldolase_TIM"/>
</dbReference>
<dbReference type="PIRSF" id="PIRSF000138">
    <property type="entry name" value="Al-hdrx_acd_dh"/>
    <property type="match status" value="1"/>
</dbReference>
<dbReference type="PROSITE" id="PS51349">
    <property type="entry name" value="FMN_HYDROXY_ACID_DH_2"/>
    <property type="match status" value="1"/>
</dbReference>
<comment type="similarity">
    <text evidence="5">Belongs to the FMN-dependent alpha-hydroxy acid dehydrogenase family.</text>
</comment>
<keyword evidence="8" id="KW-1185">Reference proteome</keyword>
<protein>
    <submittedName>
        <fullName evidence="7">Alpha-hydroxy acid oxidase</fullName>
    </submittedName>
</protein>
<feature type="domain" description="FMN hydroxy acid dehydrogenase" evidence="6">
    <location>
        <begin position="12"/>
        <end position="368"/>
    </location>
</feature>
<dbReference type="EMBL" id="BAAATM010000003">
    <property type="protein sequence ID" value="GAA2520046.1"/>
    <property type="molecule type" value="Genomic_DNA"/>
</dbReference>
<dbReference type="Proteomes" id="UP001501095">
    <property type="component" value="Unassembled WGS sequence"/>
</dbReference>
<evidence type="ECO:0000256" key="5">
    <source>
        <dbReference type="ARBA" id="ARBA00024042"/>
    </source>
</evidence>
<dbReference type="PROSITE" id="PS00557">
    <property type="entry name" value="FMN_HYDROXY_ACID_DH_1"/>
    <property type="match status" value="1"/>
</dbReference>
<keyword evidence="3" id="KW-0288">FMN</keyword>
<evidence type="ECO:0000313" key="7">
    <source>
        <dbReference type="EMBL" id="GAA2520046.1"/>
    </source>
</evidence>
<name>A0ABN3NEJ2_9ACTN</name>
<keyword evidence="2" id="KW-0285">Flavoprotein</keyword>
<dbReference type="PANTHER" id="PTHR10578">
    <property type="entry name" value="S -2-HYDROXY-ACID OXIDASE-RELATED"/>
    <property type="match status" value="1"/>
</dbReference>
<dbReference type="PANTHER" id="PTHR10578:SF107">
    <property type="entry name" value="2-HYDROXYACID OXIDASE 1"/>
    <property type="match status" value="1"/>
</dbReference>
<organism evidence="7 8">
    <name type="scientific">Streptomyces levis</name>
    <dbReference type="NCBI Taxonomy" id="285566"/>
    <lineage>
        <taxon>Bacteria</taxon>
        <taxon>Bacillati</taxon>
        <taxon>Actinomycetota</taxon>
        <taxon>Actinomycetes</taxon>
        <taxon>Kitasatosporales</taxon>
        <taxon>Streptomycetaceae</taxon>
        <taxon>Streptomyces</taxon>
    </lineage>
</organism>
<evidence type="ECO:0000256" key="3">
    <source>
        <dbReference type="ARBA" id="ARBA00022643"/>
    </source>
</evidence>
<dbReference type="SUPFAM" id="SSF51395">
    <property type="entry name" value="FMN-linked oxidoreductases"/>
    <property type="match status" value="1"/>
</dbReference>
<dbReference type="InterPro" id="IPR008259">
    <property type="entry name" value="FMN_hydac_DH_AS"/>
</dbReference>
<dbReference type="Gene3D" id="3.20.20.70">
    <property type="entry name" value="Aldolase class I"/>
    <property type="match status" value="1"/>
</dbReference>
<comment type="cofactor">
    <cofactor evidence="1">
        <name>FMN</name>
        <dbReference type="ChEBI" id="CHEBI:58210"/>
    </cofactor>
</comment>
<comment type="caution">
    <text evidence="7">The sequence shown here is derived from an EMBL/GenBank/DDBJ whole genome shotgun (WGS) entry which is preliminary data.</text>
</comment>
<evidence type="ECO:0000313" key="8">
    <source>
        <dbReference type="Proteomes" id="UP001501095"/>
    </source>
</evidence>
<dbReference type="Pfam" id="PF01070">
    <property type="entry name" value="FMN_dh"/>
    <property type="match status" value="1"/>
</dbReference>
<dbReference type="InterPro" id="IPR012133">
    <property type="entry name" value="Alpha-hydoxy_acid_DH_FMN"/>
</dbReference>
<evidence type="ECO:0000256" key="4">
    <source>
        <dbReference type="ARBA" id="ARBA00023002"/>
    </source>
</evidence>
<keyword evidence="4" id="KW-0560">Oxidoreductase</keyword>
<dbReference type="RefSeq" id="WP_344534570.1">
    <property type="nucleotide sequence ID" value="NZ_BAAATM010000003.1"/>
</dbReference>
<gene>
    <name evidence="7" type="ORF">GCM10010423_10570</name>
</gene>
<reference evidence="7 8" key="1">
    <citation type="journal article" date="2019" name="Int. J. Syst. Evol. Microbiol.">
        <title>The Global Catalogue of Microorganisms (GCM) 10K type strain sequencing project: providing services to taxonomists for standard genome sequencing and annotation.</title>
        <authorList>
            <consortium name="The Broad Institute Genomics Platform"/>
            <consortium name="The Broad Institute Genome Sequencing Center for Infectious Disease"/>
            <person name="Wu L."/>
            <person name="Ma J."/>
        </authorList>
    </citation>
    <scope>NUCLEOTIDE SEQUENCE [LARGE SCALE GENOMIC DNA]</scope>
    <source>
        <strain evidence="7 8">JCM 6924</strain>
    </source>
</reference>
<dbReference type="CDD" id="cd02809">
    <property type="entry name" value="alpha_hydroxyacid_oxid_FMN"/>
    <property type="match status" value="1"/>
</dbReference>
<sequence length="376" mass="38738">MTAPALRPPGAPAPAQPLTVADFAARARERLPAEVWDFIAGGAGRERTLAANEAVFEAARLRPRALPGIEEPDTSVEVLGSRWAAPVGIAPVAYHELAHPDGESATARAAGDLGLPLVVSTFSSRSLEEVAAAATAPLWLQLYCFRDTATTLDLARRARASGYQALVLTTDTPFTGRRLRDLRNGFRIPGHITAANLSETAAAGAATPGAHSRHAFDRSTGWSVVGRLRAESGLPVLAKGVLTARDAEAAVAAGVAGIVVSNHGGRQLDGAPATLEALPEVVAAVRGRCPVLLDGGIRTGADVLVALALGARAVLVGRPALYALAADGAAGVRRMLTLLTEEFAETMVLTGHAAPDAIGPDTVLPPVPPYPARSHG</sequence>
<dbReference type="InterPro" id="IPR037396">
    <property type="entry name" value="FMN_HAD"/>
</dbReference>
<proteinExistence type="inferred from homology"/>
<evidence type="ECO:0000256" key="2">
    <source>
        <dbReference type="ARBA" id="ARBA00022630"/>
    </source>
</evidence>